<evidence type="ECO:0000313" key="5">
    <source>
        <dbReference type="Proteomes" id="UP000228945"/>
    </source>
</evidence>
<name>A0A2D2AT52_9CAUL</name>
<sequence length="349" mass="37177">MGGRRRCCAGANCAASPPGPWPWSATTTTPTEPAGQRTRNAHSIAERGHGGSKRMRSAIVIGVVALVLVGCGQAKERGVAYNAETADPAAVGEAAAGSATPARPISAVPAGAPMLAYSYDYSIKGAAQPLRDLMGRHEAACTSAGPQVCQVVSSTAYENEGSRLQSRLELRAAPAWVKRFRDSLAAETKSVGGRVTGADVTSEDLSREIVDTEARLRAMTTLRDRLQALLADRPGKLSELVEIERELARVQGEIDSTQSQLAVTRGRVAMSEMTISYNSAGGLAPKGVWSPLTTAFTDFLAIVAFTLAAMVRLIAWTLPWVALIGLAAWLFRKKLPRRLWPAREKKPAE</sequence>
<accession>A0A2D2AT52</accession>
<keyword evidence="5" id="KW-1185">Reference proteome</keyword>
<dbReference type="InterPro" id="IPR025645">
    <property type="entry name" value="DUF4349"/>
</dbReference>
<keyword evidence="2" id="KW-0812">Transmembrane</keyword>
<keyword evidence="2" id="KW-1133">Transmembrane helix</keyword>
<evidence type="ECO:0000256" key="2">
    <source>
        <dbReference type="SAM" id="Phobius"/>
    </source>
</evidence>
<dbReference type="Proteomes" id="UP000228945">
    <property type="component" value="Chromosome"/>
</dbReference>
<dbReference type="AlphaFoldDB" id="A0A2D2AT52"/>
<evidence type="ECO:0000313" key="4">
    <source>
        <dbReference type="EMBL" id="ATQ41166.1"/>
    </source>
</evidence>
<feature type="transmembrane region" description="Helical" evidence="2">
    <location>
        <begin position="299"/>
        <end position="331"/>
    </location>
</feature>
<feature type="region of interest" description="Disordered" evidence="1">
    <location>
        <begin position="19"/>
        <end position="39"/>
    </location>
</feature>
<dbReference type="KEGG" id="cmb:CSW64_01435"/>
<dbReference type="OrthoDB" id="7448632at2"/>
<evidence type="ECO:0000256" key="1">
    <source>
        <dbReference type="SAM" id="MobiDB-lite"/>
    </source>
</evidence>
<keyword evidence="2" id="KW-0472">Membrane</keyword>
<dbReference type="EMBL" id="CP024201">
    <property type="protein sequence ID" value="ATQ41166.1"/>
    <property type="molecule type" value="Genomic_DNA"/>
</dbReference>
<gene>
    <name evidence="4" type="ORF">CSW64_01435</name>
</gene>
<feature type="compositionally biased region" description="Low complexity" evidence="1">
    <location>
        <begin position="19"/>
        <end position="35"/>
    </location>
</feature>
<protein>
    <recommendedName>
        <fullName evidence="3">DUF4349 domain-containing protein</fullName>
    </recommendedName>
</protein>
<feature type="domain" description="DUF4349" evidence="3">
    <location>
        <begin position="119"/>
        <end position="331"/>
    </location>
</feature>
<organism evidence="4 5">
    <name type="scientific">Caulobacter mirabilis</name>
    <dbReference type="NCBI Taxonomy" id="69666"/>
    <lineage>
        <taxon>Bacteria</taxon>
        <taxon>Pseudomonadati</taxon>
        <taxon>Pseudomonadota</taxon>
        <taxon>Alphaproteobacteria</taxon>
        <taxon>Caulobacterales</taxon>
        <taxon>Caulobacteraceae</taxon>
        <taxon>Caulobacter</taxon>
    </lineage>
</organism>
<dbReference type="Pfam" id="PF14257">
    <property type="entry name" value="DUF4349"/>
    <property type="match status" value="1"/>
</dbReference>
<reference evidence="4 5" key="1">
    <citation type="submission" date="2017-10" db="EMBL/GenBank/DDBJ databases">
        <title>Genome sequence of Caulobacter mirabilis FWC38.</title>
        <authorList>
            <person name="Fiebig A."/>
            <person name="Crosson S."/>
        </authorList>
    </citation>
    <scope>NUCLEOTIDE SEQUENCE [LARGE SCALE GENOMIC DNA]</scope>
    <source>
        <strain evidence="4 5">FWC 38</strain>
    </source>
</reference>
<evidence type="ECO:0000259" key="3">
    <source>
        <dbReference type="Pfam" id="PF14257"/>
    </source>
</evidence>
<proteinExistence type="predicted"/>